<keyword evidence="1" id="KW-0812">Transmembrane</keyword>
<reference evidence="2 3" key="1">
    <citation type="submission" date="2019-07" db="EMBL/GenBank/DDBJ databases">
        <title>Whole genome shotgun sequence of Vibrio superstes NBRC 103154.</title>
        <authorList>
            <person name="Hosoyama A."/>
            <person name="Uohara A."/>
            <person name="Ohji S."/>
            <person name="Ichikawa N."/>
        </authorList>
    </citation>
    <scope>NUCLEOTIDE SEQUENCE [LARGE SCALE GENOMIC DNA]</scope>
    <source>
        <strain evidence="2 3">NBRC 103154</strain>
    </source>
</reference>
<dbReference type="AlphaFoldDB" id="A0A511QPL0"/>
<proteinExistence type="predicted"/>
<comment type="caution">
    <text evidence="2">The sequence shown here is derived from an EMBL/GenBank/DDBJ whole genome shotgun (WGS) entry which is preliminary data.</text>
</comment>
<name>A0A511QPL0_9VIBR</name>
<protein>
    <submittedName>
        <fullName evidence="2">Uncharacterized protein</fullName>
    </submittedName>
</protein>
<feature type="transmembrane region" description="Helical" evidence="1">
    <location>
        <begin position="6"/>
        <end position="30"/>
    </location>
</feature>
<gene>
    <name evidence="2" type="ORF">VSU01S_13020</name>
</gene>
<evidence type="ECO:0000313" key="3">
    <source>
        <dbReference type="Proteomes" id="UP000321113"/>
    </source>
</evidence>
<organism evidence="2 3">
    <name type="scientific">Vibrio superstes NBRC 103154</name>
    <dbReference type="NCBI Taxonomy" id="1219062"/>
    <lineage>
        <taxon>Bacteria</taxon>
        <taxon>Pseudomonadati</taxon>
        <taxon>Pseudomonadota</taxon>
        <taxon>Gammaproteobacteria</taxon>
        <taxon>Vibrionales</taxon>
        <taxon>Vibrionaceae</taxon>
        <taxon>Vibrio</taxon>
    </lineage>
</organism>
<dbReference type="Proteomes" id="UP000321113">
    <property type="component" value="Unassembled WGS sequence"/>
</dbReference>
<evidence type="ECO:0000313" key="2">
    <source>
        <dbReference type="EMBL" id="GEM79057.1"/>
    </source>
</evidence>
<keyword evidence="1" id="KW-1133">Transmembrane helix</keyword>
<dbReference type="EMBL" id="BJXK01000004">
    <property type="protein sequence ID" value="GEM79057.1"/>
    <property type="molecule type" value="Genomic_DNA"/>
</dbReference>
<accession>A0A511QPL0</accession>
<sequence length="61" mass="7032">MPELTFIDAIILMVPQMVIIGLFFSICYIVNSAISWVINSLKHSNNKNFIRHSLDISETHR</sequence>
<keyword evidence="3" id="KW-1185">Reference proteome</keyword>
<keyword evidence="1" id="KW-0472">Membrane</keyword>
<evidence type="ECO:0000256" key="1">
    <source>
        <dbReference type="SAM" id="Phobius"/>
    </source>
</evidence>